<feature type="transmembrane region" description="Helical" evidence="6">
    <location>
        <begin position="583"/>
        <end position="603"/>
    </location>
</feature>
<dbReference type="InterPro" id="IPR004869">
    <property type="entry name" value="MMPL_dom"/>
</dbReference>
<feature type="transmembrane region" description="Helical" evidence="6">
    <location>
        <begin position="356"/>
        <end position="376"/>
    </location>
</feature>
<accession>A0A495QU20</accession>
<dbReference type="PANTHER" id="PTHR33406">
    <property type="entry name" value="MEMBRANE PROTEIN MJ1562-RELATED"/>
    <property type="match status" value="1"/>
</dbReference>
<dbReference type="Proteomes" id="UP000274601">
    <property type="component" value="Unassembled WGS sequence"/>
</dbReference>
<name>A0A495QU20_9ACTN</name>
<keyword evidence="2" id="KW-1003">Cell membrane</keyword>
<organism evidence="8 9">
    <name type="scientific">Actinomadura pelletieri DSM 43383</name>
    <dbReference type="NCBI Taxonomy" id="1120940"/>
    <lineage>
        <taxon>Bacteria</taxon>
        <taxon>Bacillati</taxon>
        <taxon>Actinomycetota</taxon>
        <taxon>Actinomycetes</taxon>
        <taxon>Streptosporangiales</taxon>
        <taxon>Thermomonosporaceae</taxon>
        <taxon>Actinomadura</taxon>
    </lineage>
</organism>
<proteinExistence type="predicted"/>
<feature type="transmembrane region" description="Helical" evidence="6">
    <location>
        <begin position="203"/>
        <end position="220"/>
    </location>
</feature>
<dbReference type="InterPro" id="IPR050545">
    <property type="entry name" value="Mycobact_MmpL"/>
</dbReference>
<feature type="domain" description="SSD" evidence="7">
    <location>
        <begin position="512"/>
        <end position="678"/>
    </location>
</feature>
<protein>
    <submittedName>
        <fullName evidence="8">RND superfamily putative drug exporter</fullName>
    </submittedName>
</protein>
<evidence type="ECO:0000256" key="4">
    <source>
        <dbReference type="ARBA" id="ARBA00022989"/>
    </source>
</evidence>
<comment type="caution">
    <text evidence="8">The sequence shown here is derived from an EMBL/GenBank/DDBJ whole genome shotgun (WGS) entry which is preliminary data.</text>
</comment>
<feature type="transmembrane region" description="Helical" evidence="6">
    <location>
        <begin position="623"/>
        <end position="643"/>
    </location>
</feature>
<keyword evidence="3 6" id="KW-0812">Transmembrane</keyword>
<feature type="transmembrane region" description="Helical" evidence="6">
    <location>
        <begin position="177"/>
        <end position="196"/>
    </location>
</feature>
<dbReference type="PROSITE" id="PS50156">
    <property type="entry name" value="SSD"/>
    <property type="match status" value="2"/>
</dbReference>
<dbReference type="AlphaFoldDB" id="A0A495QU20"/>
<evidence type="ECO:0000256" key="6">
    <source>
        <dbReference type="SAM" id="Phobius"/>
    </source>
</evidence>
<evidence type="ECO:0000256" key="2">
    <source>
        <dbReference type="ARBA" id="ARBA00022475"/>
    </source>
</evidence>
<dbReference type="Pfam" id="PF03176">
    <property type="entry name" value="MMPL"/>
    <property type="match status" value="2"/>
</dbReference>
<evidence type="ECO:0000256" key="3">
    <source>
        <dbReference type="ARBA" id="ARBA00022692"/>
    </source>
</evidence>
<evidence type="ECO:0000256" key="1">
    <source>
        <dbReference type="ARBA" id="ARBA00004651"/>
    </source>
</evidence>
<evidence type="ECO:0000259" key="7">
    <source>
        <dbReference type="PROSITE" id="PS50156"/>
    </source>
</evidence>
<feature type="transmembrane region" description="Helical" evidence="6">
    <location>
        <begin position="226"/>
        <end position="248"/>
    </location>
</feature>
<evidence type="ECO:0000256" key="5">
    <source>
        <dbReference type="ARBA" id="ARBA00023136"/>
    </source>
</evidence>
<dbReference type="Gene3D" id="1.20.1640.10">
    <property type="entry name" value="Multidrug efflux transporter AcrB transmembrane domain"/>
    <property type="match status" value="2"/>
</dbReference>
<feature type="transmembrane region" description="Helical" evidence="6">
    <location>
        <begin position="655"/>
        <end position="679"/>
    </location>
</feature>
<feature type="transmembrane region" description="Helical" evidence="6">
    <location>
        <begin position="512"/>
        <end position="531"/>
    </location>
</feature>
<sequence>MLERLGRWCHRRRKTVVVSWILLAFTLVSVGGMVKPDFDSEFALRDADSQRAYEVLAEHFPDRSTGMGEIVFHAPSGLADPTVRSRVERIVRDFGAADPTVTGVVSPFDEAGGGTTSVDGRTGRAQIWFSTARTEVPDEVRDELRARAAEQNGNGLQVELSGTMFAPVPDTSLSETVGLTAAVVILLVAFGSLLIVGMPLLTALVGLFGSLGLVMLLTKVMEVPDFTMSVAIMIVLGVGVDYALFLVTRYRTALRAGRVPEEAAGEATATAGRAVLFAGVTVIISLMGMLFMGVGFVHGLALGCALGVLITMIVAVTLVPALLGLFGERRLRRWADRRDGSGAGWVRWNGFVQRRAAVLVVLGVVVTGAVALPALAMRLGSNDAGNLPTSDTTRRAHDLKQAAFGLGSTAPLTVAAELDGTDPRALDPVVRRLAATPGVDAVSRPVTSADGRAVMFTVKPDTAAQDPETAALVREVREEILPWAAASTGARLHVGGVTATFEDLADRMASRLAVFVAAVLGLSFVLLILVFRSVVVPVLAVALTVLSLGAAYGVLVAVFQWGWAMSLFGLGRTGPLESYTPMTLMALLFGLSMDYQMFLLSRIKEAAGTARDARDAVTEGLRASGRVILAAALIMAAVFGGFTLSPDRIMKQFGLGLAVAILVQAVLVLTVAPAVLGALGSRAWWLPRALRRLPDLHVEGTRKPVPEEAPVDSLA</sequence>
<dbReference type="EMBL" id="RBWU01000002">
    <property type="protein sequence ID" value="RKS77032.1"/>
    <property type="molecule type" value="Genomic_DNA"/>
</dbReference>
<feature type="transmembrane region" description="Helical" evidence="6">
    <location>
        <begin position="16"/>
        <end position="34"/>
    </location>
</feature>
<comment type="subcellular location">
    <subcellularLocation>
        <location evidence="1">Cell membrane</location>
        <topology evidence="1">Multi-pass membrane protein</topology>
    </subcellularLocation>
</comment>
<reference evidence="8 9" key="1">
    <citation type="submission" date="2018-10" db="EMBL/GenBank/DDBJ databases">
        <title>Genomic Encyclopedia of Archaeal and Bacterial Type Strains, Phase II (KMG-II): from individual species to whole genera.</title>
        <authorList>
            <person name="Goeker M."/>
        </authorList>
    </citation>
    <scope>NUCLEOTIDE SEQUENCE [LARGE SCALE GENOMIC DNA]</scope>
    <source>
        <strain evidence="8 9">DSM 43383</strain>
    </source>
</reference>
<keyword evidence="5 6" id="KW-0472">Membrane</keyword>
<evidence type="ECO:0000313" key="8">
    <source>
        <dbReference type="EMBL" id="RKS77032.1"/>
    </source>
</evidence>
<evidence type="ECO:0000313" key="9">
    <source>
        <dbReference type="Proteomes" id="UP000274601"/>
    </source>
</evidence>
<gene>
    <name evidence="8" type="ORF">BZB76_2401</name>
</gene>
<keyword evidence="4 6" id="KW-1133">Transmembrane helix</keyword>
<feature type="transmembrane region" description="Helical" evidence="6">
    <location>
        <begin position="274"/>
        <end position="294"/>
    </location>
</feature>
<feature type="transmembrane region" description="Helical" evidence="6">
    <location>
        <begin position="300"/>
        <end position="327"/>
    </location>
</feature>
<feature type="transmembrane region" description="Helical" evidence="6">
    <location>
        <begin position="538"/>
        <end position="563"/>
    </location>
</feature>
<dbReference type="PANTHER" id="PTHR33406:SF13">
    <property type="entry name" value="MEMBRANE PROTEIN YDFJ"/>
    <property type="match status" value="1"/>
</dbReference>
<dbReference type="GO" id="GO:0005886">
    <property type="term" value="C:plasma membrane"/>
    <property type="evidence" value="ECO:0007669"/>
    <property type="project" value="UniProtKB-SubCell"/>
</dbReference>
<dbReference type="InterPro" id="IPR000731">
    <property type="entry name" value="SSD"/>
</dbReference>
<dbReference type="RefSeq" id="WP_246006923.1">
    <property type="nucleotide sequence ID" value="NZ_RBWU01000002.1"/>
</dbReference>
<keyword evidence="9" id="KW-1185">Reference proteome</keyword>
<feature type="domain" description="SSD" evidence="7">
    <location>
        <begin position="200"/>
        <end position="325"/>
    </location>
</feature>
<dbReference type="SUPFAM" id="SSF82866">
    <property type="entry name" value="Multidrug efflux transporter AcrB transmembrane domain"/>
    <property type="match status" value="2"/>
</dbReference>